<dbReference type="PANTHER" id="PTHR10217:SF435">
    <property type="entry name" value="POTASSIUM VOLTAGE-GATED CHANNEL PROTEIN EAG"/>
    <property type="match status" value="1"/>
</dbReference>
<dbReference type="PRINTS" id="PR01463">
    <property type="entry name" value="EAGCHANLFMLY"/>
</dbReference>
<evidence type="ECO:0000256" key="2">
    <source>
        <dbReference type="ARBA" id="ARBA00022692"/>
    </source>
</evidence>
<feature type="transmembrane region" description="Helical" evidence="6">
    <location>
        <begin position="133"/>
        <end position="153"/>
    </location>
</feature>
<dbReference type="InterPro" id="IPR005821">
    <property type="entry name" value="Ion_trans_dom"/>
</dbReference>
<evidence type="ECO:0000256" key="5">
    <source>
        <dbReference type="SAM" id="MobiDB-lite"/>
    </source>
</evidence>
<proteinExistence type="predicted"/>
<dbReference type="AlphaFoldDB" id="A0A7S4GQP9"/>
<reference evidence="8" key="1">
    <citation type="submission" date="2021-01" db="EMBL/GenBank/DDBJ databases">
        <authorList>
            <person name="Corre E."/>
            <person name="Pelletier E."/>
            <person name="Niang G."/>
            <person name="Scheremetjew M."/>
            <person name="Finn R."/>
            <person name="Kale V."/>
            <person name="Holt S."/>
            <person name="Cochrane G."/>
            <person name="Meng A."/>
            <person name="Brown T."/>
            <person name="Cohen L."/>
        </authorList>
    </citation>
    <scope>NUCLEOTIDE SEQUENCE</scope>
    <source>
        <strain evidence="8">LB1974</strain>
    </source>
</reference>
<dbReference type="InterPro" id="IPR018490">
    <property type="entry name" value="cNMP-bd_dom_sf"/>
</dbReference>
<dbReference type="SUPFAM" id="SSF51206">
    <property type="entry name" value="cAMP-binding domain-like"/>
    <property type="match status" value="1"/>
</dbReference>
<feature type="region of interest" description="Disordered" evidence="5">
    <location>
        <begin position="1"/>
        <end position="37"/>
    </location>
</feature>
<name>A0A7S4GQP9_OXYMA</name>
<dbReference type="Gene3D" id="2.60.120.10">
    <property type="entry name" value="Jelly Rolls"/>
    <property type="match status" value="1"/>
</dbReference>
<sequence length="649" mass="73736">MSAPNSGRAAVPYDAQPEPEFETAPESDGHPHGSKHHKKRADFVTRHLIDSSHFAPVQYWDLWITFLLCFTAIYTPYEVAFVKTKMDAIFFWNRCVDLCFLADMTLQFFLIVREDDPRYGTRWVRDPVKIRNLYLRSWFIIDFLSVLPFDVLALTMGEGARAAKLARLLRVLRLLKLVRVLRASRVFQRYRTRLSVAYAKLELVKFVVVILACVHWMACVWGMLLSFVDKDKVCDPRDPVEGCQPTWFSESMGSSTKAPDIGEYTASLHWAVMTLTSIGYGDISPQNNLEYTVGVVLMVIGASTWAYILGSACRIVASLDENGIEYRQTMDKINYMIKDSGLSDSLRMRLRYYFHQSQRIERVKGYKALQQRMSTALRADVCVETTKEWLFKIWFFKNCPSHIVQRIAVLLSLDVYAPKEFVLLPLRMCVLNRGLAAINGKVFSAGAVWGLDIVLDMMHLIEQHRAFSFTFSEIFSISKNELDTIRREHPGEAKRFRQAQLWLTFRAAIRFKKWRLTKKDNAGVGKAHQDRLMERFSQAAVFEGPATAAVKESDEFEIQRTMLTALSDSIQLVHALSQRVSAVNKRQMVLLEAVGEGVAQAGDEDASARVADDRLAAACDAVYGHQVLTHRKRGARSPSTGPDSNPQAG</sequence>
<dbReference type="GO" id="GO:0005886">
    <property type="term" value="C:plasma membrane"/>
    <property type="evidence" value="ECO:0007669"/>
    <property type="project" value="TreeGrafter"/>
</dbReference>
<feature type="transmembrane region" description="Helical" evidence="6">
    <location>
        <begin position="203"/>
        <end position="228"/>
    </location>
</feature>
<keyword evidence="2 6" id="KW-0812">Transmembrane</keyword>
<dbReference type="InterPro" id="IPR014710">
    <property type="entry name" value="RmlC-like_jellyroll"/>
</dbReference>
<dbReference type="Gene3D" id="1.10.287.70">
    <property type="match status" value="1"/>
</dbReference>
<protein>
    <recommendedName>
        <fullName evidence="7">Ion transport domain-containing protein</fullName>
    </recommendedName>
</protein>
<organism evidence="8">
    <name type="scientific">Oxyrrhis marina</name>
    <name type="common">Dinoflagellate</name>
    <dbReference type="NCBI Taxonomy" id="2969"/>
    <lineage>
        <taxon>Eukaryota</taxon>
        <taxon>Sar</taxon>
        <taxon>Alveolata</taxon>
        <taxon>Dinophyceae</taxon>
        <taxon>Oxyrrhinales</taxon>
        <taxon>Oxyrrhinaceae</taxon>
        <taxon>Oxyrrhis</taxon>
    </lineage>
</organism>
<evidence type="ECO:0000313" key="8">
    <source>
        <dbReference type="EMBL" id="CAE0843938.1"/>
    </source>
</evidence>
<dbReference type="PANTHER" id="PTHR10217">
    <property type="entry name" value="VOLTAGE AND LIGAND GATED POTASSIUM CHANNEL"/>
    <property type="match status" value="1"/>
</dbReference>
<dbReference type="EMBL" id="HBJB01003494">
    <property type="protein sequence ID" value="CAE0843938.1"/>
    <property type="molecule type" value="Transcribed_RNA"/>
</dbReference>
<dbReference type="GO" id="GO:0042391">
    <property type="term" value="P:regulation of membrane potential"/>
    <property type="evidence" value="ECO:0007669"/>
    <property type="project" value="TreeGrafter"/>
</dbReference>
<dbReference type="InterPro" id="IPR050818">
    <property type="entry name" value="KCNH_animal-type"/>
</dbReference>
<feature type="domain" description="Ion transport" evidence="7">
    <location>
        <begin position="58"/>
        <end position="313"/>
    </location>
</feature>
<evidence type="ECO:0000256" key="1">
    <source>
        <dbReference type="ARBA" id="ARBA00004141"/>
    </source>
</evidence>
<dbReference type="InterPro" id="IPR003938">
    <property type="entry name" value="K_chnl_volt-dep_EAG/ELK/ERG"/>
</dbReference>
<evidence type="ECO:0000256" key="3">
    <source>
        <dbReference type="ARBA" id="ARBA00022989"/>
    </source>
</evidence>
<feature type="region of interest" description="Disordered" evidence="5">
    <location>
        <begin position="629"/>
        <end position="649"/>
    </location>
</feature>
<feature type="transmembrane region" description="Helical" evidence="6">
    <location>
        <begin position="59"/>
        <end position="77"/>
    </location>
</feature>
<dbReference type="Pfam" id="PF00520">
    <property type="entry name" value="Ion_trans"/>
    <property type="match status" value="1"/>
</dbReference>
<comment type="subcellular location">
    <subcellularLocation>
        <location evidence="1">Membrane</location>
        <topology evidence="1">Multi-pass membrane protein</topology>
    </subcellularLocation>
</comment>
<feature type="compositionally biased region" description="Polar residues" evidence="5">
    <location>
        <begin position="637"/>
        <end position="649"/>
    </location>
</feature>
<gene>
    <name evidence="8" type="ORF">OMAR00294_LOCUS2838</name>
</gene>
<keyword evidence="3 6" id="KW-1133">Transmembrane helix</keyword>
<accession>A0A7S4GQP9</accession>
<dbReference type="SUPFAM" id="SSF81324">
    <property type="entry name" value="Voltage-gated potassium channels"/>
    <property type="match status" value="1"/>
</dbReference>
<evidence type="ECO:0000256" key="6">
    <source>
        <dbReference type="SAM" id="Phobius"/>
    </source>
</evidence>
<evidence type="ECO:0000256" key="4">
    <source>
        <dbReference type="ARBA" id="ARBA00023136"/>
    </source>
</evidence>
<dbReference type="GO" id="GO:0005249">
    <property type="term" value="F:voltage-gated potassium channel activity"/>
    <property type="evidence" value="ECO:0007669"/>
    <property type="project" value="InterPro"/>
</dbReference>
<keyword evidence="4 6" id="KW-0472">Membrane</keyword>
<evidence type="ECO:0000259" key="7">
    <source>
        <dbReference type="Pfam" id="PF00520"/>
    </source>
</evidence>